<gene>
    <name evidence="3" type="ORF">A3860_29680</name>
</gene>
<dbReference type="EMBL" id="LVYD01000052">
    <property type="protein sequence ID" value="OQP62123.1"/>
    <property type="molecule type" value="Genomic_DNA"/>
</dbReference>
<organism evidence="3 4">
    <name type="scientific">Niastella vici</name>
    <dbReference type="NCBI Taxonomy" id="1703345"/>
    <lineage>
        <taxon>Bacteria</taxon>
        <taxon>Pseudomonadati</taxon>
        <taxon>Bacteroidota</taxon>
        <taxon>Chitinophagia</taxon>
        <taxon>Chitinophagales</taxon>
        <taxon>Chitinophagaceae</taxon>
        <taxon>Niastella</taxon>
    </lineage>
</organism>
<feature type="transmembrane region" description="Helical" evidence="2">
    <location>
        <begin position="15"/>
        <end position="36"/>
    </location>
</feature>
<protein>
    <submittedName>
        <fullName evidence="3">Uncharacterized protein</fullName>
    </submittedName>
</protein>
<feature type="transmembrane region" description="Helical" evidence="2">
    <location>
        <begin position="124"/>
        <end position="148"/>
    </location>
</feature>
<evidence type="ECO:0000313" key="3">
    <source>
        <dbReference type="EMBL" id="OQP62123.1"/>
    </source>
</evidence>
<feature type="transmembrane region" description="Helical" evidence="2">
    <location>
        <begin position="160"/>
        <end position="177"/>
    </location>
</feature>
<evidence type="ECO:0000313" key="4">
    <source>
        <dbReference type="Proteomes" id="UP000192796"/>
    </source>
</evidence>
<keyword evidence="2" id="KW-0472">Membrane</keyword>
<comment type="caution">
    <text evidence="3">The sequence shown here is derived from an EMBL/GenBank/DDBJ whole genome shotgun (WGS) entry which is preliminary data.</text>
</comment>
<keyword evidence="2" id="KW-0812">Transmembrane</keyword>
<proteinExistence type="predicted"/>
<name>A0A1V9FUU8_9BACT</name>
<feature type="transmembrane region" description="Helical" evidence="2">
    <location>
        <begin position="71"/>
        <end position="88"/>
    </location>
</feature>
<evidence type="ECO:0000256" key="1">
    <source>
        <dbReference type="SAM" id="MobiDB-lite"/>
    </source>
</evidence>
<feature type="transmembrane region" description="Helical" evidence="2">
    <location>
        <begin position="43"/>
        <end position="65"/>
    </location>
</feature>
<keyword evidence="4" id="KW-1185">Reference proteome</keyword>
<feature type="region of interest" description="Disordered" evidence="1">
    <location>
        <begin position="222"/>
        <end position="245"/>
    </location>
</feature>
<dbReference type="AlphaFoldDB" id="A0A1V9FUU8"/>
<feature type="transmembrane region" description="Helical" evidence="2">
    <location>
        <begin position="100"/>
        <end position="118"/>
    </location>
</feature>
<evidence type="ECO:0000256" key="2">
    <source>
        <dbReference type="SAM" id="Phobius"/>
    </source>
</evidence>
<sequence length="245" mass="27118">MALNCLTMVKTGGSIFFALPLVVMLLSLLPVCILFVRKVAPSAILNVLRTLCLLVFLQYLTIYFLQPGTPSLQTGFRLAEFTLIFYLFKLLMPAQQGKDLMNMFLVSFLSVIITIYSLKGISAYAATITIVEAALLTILSLAALFQLINNRHIVLMNEPAFWMTGGLLCYFGMVVFMESIAGYQSGLSQQILSEKDLIITVADMLRMVFLIVAAVVAGKKDSNNNAEDHTPPPPPPQVPRRTIKY</sequence>
<reference evidence="3 4" key="1">
    <citation type="submission" date="2016-03" db="EMBL/GenBank/DDBJ databases">
        <title>Niastella vici sp. nov., isolated from farmland soil.</title>
        <authorList>
            <person name="Chen L."/>
            <person name="Wang D."/>
            <person name="Yang S."/>
            <person name="Wang G."/>
        </authorList>
    </citation>
    <scope>NUCLEOTIDE SEQUENCE [LARGE SCALE GENOMIC DNA]</scope>
    <source>
        <strain evidence="3 4">DJ57</strain>
    </source>
</reference>
<keyword evidence="2" id="KW-1133">Transmembrane helix</keyword>
<accession>A0A1V9FUU8</accession>
<dbReference type="Proteomes" id="UP000192796">
    <property type="component" value="Unassembled WGS sequence"/>
</dbReference>
<feature type="transmembrane region" description="Helical" evidence="2">
    <location>
        <begin position="197"/>
        <end position="217"/>
    </location>
</feature>